<dbReference type="InterPro" id="IPR033412">
    <property type="entry name" value="PFOR_II"/>
</dbReference>
<accession>A0A3B0RUJ0</accession>
<dbReference type="InterPro" id="IPR050722">
    <property type="entry name" value="Pyruvate:ferred/Flavod_OxRd"/>
</dbReference>
<dbReference type="Pfam" id="PF01855">
    <property type="entry name" value="POR_N"/>
    <property type="match status" value="1"/>
</dbReference>
<dbReference type="GO" id="GO:0006979">
    <property type="term" value="P:response to oxidative stress"/>
    <property type="evidence" value="ECO:0007669"/>
    <property type="project" value="TreeGrafter"/>
</dbReference>
<reference evidence="5" key="1">
    <citation type="submission" date="2018-06" db="EMBL/GenBank/DDBJ databases">
        <authorList>
            <person name="Zhirakovskaya E."/>
        </authorList>
    </citation>
    <scope>NUCLEOTIDE SEQUENCE</scope>
</reference>
<dbReference type="SUPFAM" id="SSF52922">
    <property type="entry name" value="TK C-terminal domain-like"/>
    <property type="match status" value="1"/>
</dbReference>
<organism evidence="5">
    <name type="scientific">hydrothermal vent metagenome</name>
    <dbReference type="NCBI Taxonomy" id="652676"/>
    <lineage>
        <taxon>unclassified sequences</taxon>
        <taxon>metagenomes</taxon>
        <taxon>ecological metagenomes</taxon>
    </lineage>
</organism>
<dbReference type="InterPro" id="IPR002880">
    <property type="entry name" value="Pyrv_Fd/Flavodoxin_OxRdtase_N"/>
</dbReference>
<dbReference type="Pfam" id="PF17147">
    <property type="entry name" value="PFOR_II"/>
    <property type="match status" value="1"/>
</dbReference>
<dbReference type="InterPro" id="IPR029061">
    <property type="entry name" value="THDP-binding"/>
</dbReference>
<evidence type="ECO:0000256" key="1">
    <source>
        <dbReference type="ARBA" id="ARBA00023002"/>
    </source>
</evidence>
<evidence type="ECO:0000259" key="4">
    <source>
        <dbReference type="Pfam" id="PF17147"/>
    </source>
</evidence>
<dbReference type="Pfam" id="PF01558">
    <property type="entry name" value="POR"/>
    <property type="match status" value="1"/>
</dbReference>
<dbReference type="SUPFAM" id="SSF52518">
    <property type="entry name" value="Thiamin diphosphate-binding fold (THDP-binding)"/>
    <property type="match status" value="1"/>
</dbReference>
<dbReference type="InterPro" id="IPR022367">
    <property type="entry name" value="2-oxoacid/accept_OxRdtase_asu"/>
</dbReference>
<dbReference type="InterPro" id="IPR019752">
    <property type="entry name" value="Pyrv/ketoisovalerate_OxRed_cat"/>
</dbReference>
<dbReference type="FunFam" id="3.40.50.970:FF:000022">
    <property type="entry name" value="2-oxoglutarate ferredoxin oxidoreductase alpha subunit"/>
    <property type="match status" value="1"/>
</dbReference>
<keyword evidence="1 5" id="KW-0560">Oxidoreductase</keyword>
<dbReference type="Gene3D" id="3.40.920.10">
    <property type="entry name" value="Pyruvate-ferredoxin oxidoreductase, PFOR, domain III"/>
    <property type="match status" value="1"/>
</dbReference>
<dbReference type="Gene3D" id="3.40.50.920">
    <property type="match status" value="1"/>
</dbReference>
<evidence type="ECO:0000259" key="3">
    <source>
        <dbReference type="Pfam" id="PF01855"/>
    </source>
</evidence>
<dbReference type="AlphaFoldDB" id="A0A3B0RUJ0"/>
<dbReference type="CDD" id="cd07034">
    <property type="entry name" value="TPP_PYR_PFOR_IOR-alpha_like"/>
    <property type="match status" value="1"/>
</dbReference>
<dbReference type="SUPFAM" id="SSF53323">
    <property type="entry name" value="Pyruvate-ferredoxin oxidoreductase, PFOR, domain III"/>
    <property type="match status" value="1"/>
</dbReference>
<dbReference type="GO" id="GO:0016903">
    <property type="term" value="F:oxidoreductase activity, acting on the aldehyde or oxo group of donors"/>
    <property type="evidence" value="ECO:0007669"/>
    <property type="project" value="InterPro"/>
</dbReference>
<sequence>MSGQTSQETNCNEVTSLDSVVVRFAGDSGDGMQLTGSQFSVATALEGSDLSTFPDFPAEIRAPVGTTFGVSAFQINFGSVEVSTAGDEPDVLVIMNPAALKVNLANLRNGGMIILDEGAFSAKNLKKAGYESNPLEDDSLSHYDVKRMDITKMTVEAVKEYGLGKKDSLRCKNMWTLGLLLWMFGRKRQPIIDSLEQKFAKKPDIAQANIAALNAGHAFGETAEMSCNLRRYHIDKYKEEPGTYRTVNGNQSLSWGILAGSQLADLQLILGSYPITPASPLLHTLAGLKEFGVITFQAEDEIAAICGAIGASFAGCLGMTTSSGPGIALKTEAIGLAISTELPLIIVDIQRAGPSTGLPTKTEQSDLYQAVWGRNGDAPIVVLSVSNSTDGFEVGIEAVRIATKYMTPVMILSDGYIANASEPWKIPDFNDYKPFPVKFHTETEGFQPFLRDPETLARVWAKPGTPGLMHRIGGIEKDYDSGHISYDADNHQKMTDVRKAKIDNIANDMPLQDVSQGTEGGKLAVVGWGSTYGAIHQAVKRARKDGLDVAHIHLRHIWPLPRNLEGLLKSYDKVIVAEMNSGQLNTLLRSQYLLDTHLLSKVSGQPFKISEITEAITENLGESA</sequence>
<dbReference type="InterPro" id="IPR002869">
    <property type="entry name" value="Pyrv_flavodox_OxRed_cen"/>
</dbReference>
<feature type="domain" description="Pyruvate:ferredoxin oxidoreductase core" evidence="4">
    <location>
        <begin position="523"/>
        <end position="591"/>
    </location>
</feature>
<dbReference type="PANTHER" id="PTHR32154">
    <property type="entry name" value="PYRUVATE-FLAVODOXIN OXIDOREDUCTASE-RELATED"/>
    <property type="match status" value="1"/>
</dbReference>
<name>A0A3B0RUJ0_9ZZZZ</name>
<feature type="domain" description="Pyruvate/ketoisovalerate oxidoreductase catalytic" evidence="2">
    <location>
        <begin position="29"/>
        <end position="217"/>
    </location>
</feature>
<dbReference type="NCBIfam" id="TIGR03710">
    <property type="entry name" value="OAFO_sf"/>
    <property type="match status" value="1"/>
</dbReference>
<feature type="domain" description="Pyruvate flavodoxin/ferredoxin oxidoreductase pyrimidine binding" evidence="3">
    <location>
        <begin position="270"/>
        <end position="477"/>
    </location>
</feature>
<dbReference type="EC" id="1.2.7.-" evidence="5"/>
<proteinExistence type="predicted"/>
<dbReference type="PANTHER" id="PTHR32154:SF20">
    <property type="entry name" value="2-OXOGLUTARATE OXIDOREDUCTASE SUBUNIT KORA"/>
    <property type="match status" value="1"/>
</dbReference>
<dbReference type="Gene3D" id="3.40.50.970">
    <property type="match status" value="1"/>
</dbReference>
<gene>
    <name evidence="5" type="ORF">MNBD_ALPHA02-1693</name>
</gene>
<dbReference type="InterPro" id="IPR009014">
    <property type="entry name" value="Transketo_C/PFOR_II"/>
</dbReference>
<dbReference type="EMBL" id="UOED01000031">
    <property type="protein sequence ID" value="VAV88173.1"/>
    <property type="molecule type" value="Genomic_DNA"/>
</dbReference>
<evidence type="ECO:0000313" key="5">
    <source>
        <dbReference type="EMBL" id="VAV88173.1"/>
    </source>
</evidence>
<protein>
    <submittedName>
        <fullName evidence="5">2-oxoglutarate/2-oxoacid ferredoxin oxidoreductase, gamma subunit / 2-oxoglutarate/2-oxoacid ferredoxin oxidoreductase, alpha subunit</fullName>
        <ecNumber evidence="5">1.2.7.-</ecNumber>
    </submittedName>
</protein>
<evidence type="ECO:0000259" key="2">
    <source>
        <dbReference type="Pfam" id="PF01558"/>
    </source>
</evidence>